<evidence type="ECO:0000259" key="4">
    <source>
        <dbReference type="SMART" id="SM00563"/>
    </source>
</evidence>
<dbReference type="GO" id="GO:0016746">
    <property type="term" value="F:acyltransferase activity"/>
    <property type="evidence" value="ECO:0007669"/>
    <property type="project" value="UniProtKB-KW"/>
</dbReference>
<dbReference type="SMART" id="SM00563">
    <property type="entry name" value="PlsC"/>
    <property type="match status" value="1"/>
</dbReference>
<dbReference type="CDD" id="cd07989">
    <property type="entry name" value="LPLAT_AGPAT-like"/>
    <property type="match status" value="1"/>
</dbReference>
<feature type="compositionally biased region" description="Polar residues" evidence="3">
    <location>
        <begin position="226"/>
        <end position="235"/>
    </location>
</feature>
<evidence type="ECO:0000256" key="2">
    <source>
        <dbReference type="ARBA" id="ARBA00023315"/>
    </source>
</evidence>
<dbReference type="Proteomes" id="UP001589867">
    <property type="component" value="Unassembled WGS sequence"/>
</dbReference>
<keyword evidence="6" id="KW-1185">Reference proteome</keyword>
<accession>A0ABV6MGT6</accession>
<proteinExistence type="predicted"/>
<name>A0ABV6MGT6_9ACTN</name>
<keyword evidence="1" id="KW-0808">Transferase</keyword>
<evidence type="ECO:0000313" key="6">
    <source>
        <dbReference type="Proteomes" id="UP001589867"/>
    </source>
</evidence>
<evidence type="ECO:0000256" key="1">
    <source>
        <dbReference type="ARBA" id="ARBA00022679"/>
    </source>
</evidence>
<dbReference type="InterPro" id="IPR002123">
    <property type="entry name" value="Plipid/glycerol_acylTrfase"/>
</dbReference>
<dbReference type="RefSeq" id="WP_377261486.1">
    <property type="nucleotide sequence ID" value="NZ_JBHLUH010000085.1"/>
</dbReference>
<comment type="caution">
    <text evidence="5">The sequence shown here is derived from an EMBL/GenBank/DDBJ whole genome shotgun (WGS) entry which is preliminary data.</text>
</comment>
<feature type="region of interest" description="Disordered" evidence="3">
    <location>
        <begin position="209"/>
        <end position="235"/>
    </location>
</feature>
<feature type="domain" description="Phospholipid/glycerol acyltransferase" evidence="4">
    <location>
        <begin position="34"/>
        <end position="152"/>
    </location>
</feature>
<evidence type="ECO:0000313" key="5">
    <source>
        <dbReference type="EMBL" id="MFC0533627.1"/>
    </source>
</evidence>
<reference evidence="5 6" key="1">
    <citation type="submission" date="2024-09" db="EMBL/GenBank/DDBJ databases">
        <authorList>
            <person name="Sun Q."/>
            <person name="Mori K."/>
        </authorList>
    </citation>
    <scope>NUCLEOTIDE SEQUENCE [LARGE SCALE GENOMIC DNA]</scope>
    <source>
        <strain evidence="5 6">TBRC 3947</strain>
    </source>
</reference>
<feature type="compositionally biased region" description="Basic and acidic residues" evidence="3">
    <location>
        <begin position="209"/>
        <end position="223"/>
    </location>
</feature>
<dbReference type="EMBL" id="JBHLUH010000085">
    <property type="protein sequence ID" value="MFC0533627.1"/>
    <property type="molecule type" value="Genomic_DNA"/>
</dbReference>
<dbReference type="Pfam" id="PF01553">
    <property type="entry name" value="Acyltransferase"/>
    <property type="match status" value="1"/>
</dbReference>
<dbReference type="PANTHER" id="PTHR10434:SF11">
    <property type="entry name" value="1-ACYL-SN-GLYCEROL-3-PHOSPHATE ACYLTRANSFERASE"/>
    <property type="match status" value="1"/>
</dbReference>
<gene>
    <name evidence="5" type="ORF">ACFFIA_39075</name>
</gene>
<dbReference type="SUPFAM" id="SSF69593">
    <property type="entry name" value="Glycerol-3-phosphate (1)-acyltransferase"/>
    <property type="match status" value="1"/>
</dbReference>
<keyword evidence="2 5" id="KW-0012">Acyltransferase</keyword>
<dbReference type="PANTHER" id="PTHR10434">
    <property type="entry name" value="1-ACYL-SN-GLYCEROL-3-PHOSPHATE ACYLTRANSFERASE"/>
    <property type="match status" value="1"/>
</dbReference>
<sequence>MWTLAVGLARVALVPFARLRVSGDVPDALRDGPLILAANHISPVDPVVLMAACHQRGLRPRFLADAGLFRLRTLGWLMRRTGHIPVARGTATVTEALRLATAAVKDGAVVLVYPEGRISLDPGLWPEKGKTGTARLALATGAVVVPVAQWGTHELVPWSAPKGAPRGLLRALARRPLIRVHFGPPLRATGPAREATEQIIAAITRELEPLRADEPDLPRHTDPTRPVTTARSRPR</sequence>
<evidence type="ECO:0000256" key="3">
    <source>
        <dbReference type="SAM" id="MobiDB-lite"/>
    </source>
</evidence>
<organism evidence="5 6">
    <name type="scientific">Phytohabitans kaempferiae</name>
    <dbReference type="NCBI Taxonomy" id="1620943"/>
    <lineage>
        <taxon>Bacteria</taxon>
        <taxon>Bacillati</taxon>
        <taxon>Actinomycetota</taxon>
        <taxon>Actinomycetes</taxon>
        <taxon>Micromonosporales</taxon>
        <taxon>Micromonosporaceae</taxon>
    </lineage>
</organism>
<protein>
    <submittedName>
        <fullName evidence="5">Lysophospholipid acyltransferase family protein</fullName>
    </submittedName>
</protein>